<evidence type="ECO:0000313" key="3">
    <source>
        <dbReference type="Proteomes" id="UP001151582"/>
    </source>
</evidence>
<keyword evidence="3" id="KW-1185">Reference proteome</keyword>
<feature type="compositionally biased region" description="Polar residues" evidence="1">
    <location>
        <begin position="420"/>
        <end position="431"/>
    </location>
</feature>
<dbReference type="Proteomes" id="UP001151582">
    <property type="component" value="Unassembled WGS sequence"/>
</dbReference>
<dbReference type="EMBL" id="JANBQB010000504">
    <property type="protein sequence ID" value="KAJ1975666.1"/>
    <property type="molecule type" value="Genomic_DNA"/>
</dbReference>
<dbReference type="OrthoDB" id="5585333at2759"/>
<feature type="region of interest" description="Disordered" evidence="1">
    <location>
        <begin position="224"/>
        <end position="387"/>
    </location>
</feature>
<feature type="compositionally biased region" description="Low complexity" evidence="1">
    <location>
        <begin position="634"/>
        <end position="646"/>
    </location>
</feature>
<feature type="region of interest" description="Disordered" evidence="1">
    <location>
        <begin position="403"/>
        <end position="539"/>
    </location>
</feature>
<feature type="compositionally biased region" description="Low complexity" evidence="1">
    <location>
        <begin position="331"/>
        <end position="352"/>
    </location>
</feature>
<feature type="region of interest" description="Disordered" evidence="1">
    <location>
        <begin position="103"/>
        <end position="188"/>
    </location>
</feature>
<dbReference type="AlphaFoldDB" id="A0A9W8EBV4"/>
<feature type="compositionally biased region" description="Polar residues" evidence="1">
    <location>
        <begin position="259"/>
        <end position="270"/>
    </location>
</feature>
<gene>
    <name evidence="2" type="ORF">H4R34_004254</name>
</gene>
<feature type="compositionally biased region" description="Polar residues" evidence="1">
    <location>
        <begin position="688"/>
        <end position="714"/>
    </location>
</feature>
<evidence type="ECO:0000256" key="1">
    <source>
        <dbReference type="SAM" id="MobiDB-lite"/>
    </source>
</evidence>
<organism evidence="2 3">
    <name type="scientific">Dimargaris verticillata</name>
    <dbReference type="NCBI Taxonomy" id="2761393"/>
    <lineage>
        <taxon>Eukaryota</taxon>
        <taxon>Fungi</taxon>
        <taxon>Fungi incertae sedis</taxon>
        <taxon>Zoopagomycota</taxon>
        <taxon>Kickxellomycotina</taxon>
        <taxon>Dimargaritomycetes</taxon>
        <taxon>Dimargaritales</taxon>
        <taxon>Dimargaritaceae</taxon>
        <taxon>Dimargaris</taxon>
    </lineage>
</organism>
<feature type="compositionally biased region" description="Polar residues" evidence="1">
    <location>
        <begin position="21"/>
        <end position="33"/>
    </location>
</feature>
<accession>A0A9W8EBV4</accession>
<feature type="compositionally biased region" description="Pro residues" evidence="1">
    <location>
        <begin position="139"/>
        <end position="159"/>
    </location>
</feature>
<feature type="region of interest" description="Disordered" evidence="1">
    <location>
        <begin position="21"/>
        <end position="44"/>
    </location>
</feature>
<comment type="caution">
    <text evidence="2">The sequence shown here is derived from an EMBL/GenBank/DDBJ whole genome shotgun (WGS) entry which is preliminary data.</text>
</comment>
<evidence type="ECO:0000313" key="2">
    <source>
        <dbReference type="EMBL" id="KAJ1975666.1"/>
    </source>
</evidence>
<feature type="compositionally biased region" description="Low complexity" evidence="1">
    <location>
        <begin position="432"/>
        <end position="446"/>
    </location>
</feature>
<feature type="region of interest" description="Disordered" evidence="1">
    <location>
        <begin position="688"/>
        <end position="715"/>
    </location>
</feature>
<feature type="compositionally biased region" description="Basic and acidic residues" evidence="1">
    <location>
        <begin position="593"/>
        <end position="604"/>
    </location>
</feature>
<proteinExistence type="predicted"/>
<feature type="region of interest" description="Disordered" evidence="1">
    <location>
        <begin position="575"/>
        <end position="657"/>
    </location>
</feature>
<name>A0A9W8EBV4_9FUNG</name>
<sequence length="770" mass="81298">MPLKSRSPYFTSTQSLGHYSSTDYGAYSNQPRSPHSPWGFGSKPSKDAMYPARLDLLPQGPAYIKPKISAQSKIKALFHRSKPPKTFTHKGISSTEYFATHSSTEPLESDSLHRVPSTALSVQSSAPPTPKIAPDTPNVSPPKAPNPIPSLVPDSPPPASHAHQGRARSNTQPAPMVTPPETPCLPHAGLTAPLPITAEYDPTVITLRKRLPLPANMVVAAPSARTLRRAPSQSSTRPKPALDLSQPLAPVKPPAAYYQSATRHSGTLSLESLPGTTPTKTTTDVPKSVPSSPRTITPPEPRADKRSQLYIDTSRDAPLSRTGMHLDQAPNTNHSSAATVSSSHSSSSGYVSPCTSQESASEDYAAARESHGRGMPTPLPAGFKEGDDIPLSALRSVMSAVRSASGGLGKPSALRPIRTPRSSNESSTPNFSASASSLHSIHSAKSGNPVGALVGPRHTPRASPPSTNPFSAGSPVLGLASAPVPHSATTTGPRVERGGLPPVLNRTRSLSPEEAPGQPFRRGPAETSIHPTSGLTPSRRLTPLARMPSHDQYPPGTPSSTFSQRHHTVALARLAARPNRPVPPPLNLPAPSADHEFPDPKTLEPSHLGPLSAPATAPRSPYSAHFAKMPLPQSTSIATTTTSAGSQELDSSQTPPVWGLHRLPSLHRSTSIASTKSTASAMVPLTNMPNASTQTLNRSSQRGARPVSSNSFTAGQVAASSHKMAVQFSPVNDNAVRDTIRQQLLDESTFDAMIKKSKFTLKVSLTPNKL</sequence>
<protein>
    <submittedName>
        <fullName evidence="2">Uncharacterized protein</fullName>
    </submittedName>
</protein>
<reference evidence="2" key="1">
    <citation type="submission" date="2022-07" db="EMBL/GenBank/DDBJ databases">
        <title>Phylogenomic reconstructions and comparative analyses of Kickxellomycotina fungi.</title>
        <authorList>
            <person name="Reynolds N.K."/>
            <person name="Stajich J.E."/>
            <person name="Barry K."/>
            <person name="Grigoriev I.V."/>
            <person name="Crous P."/>
            <person name="Smith M.E."/>
        </authorList>
    </citation>
    <scope>NUCLEOTIDE SEQUENCE</scope>
    <source>
        <strain evidence="2">RSA 567</strain>
    </source>
</reference>